<dbReference type="Proteomes" id="UP001385499">
    <property type="component" value="Unassembled WGS sequence"/>
</dbReference>
<comment type="caution">
    <text evidence="11">The sequence shown here is derived from an EMBL/GenBank/DDBJ whole genome shotgun (WGS) entry which is preliminary data.</text>
</comment>
<evidence type="ECO:0000256" key="6">
    <source>
        <dbReference type="ARBA" id="ARBA00022723"/>
    </source>
</evidence>
<dbReference type="InterPro" id="IPR002933">
    <property type="entry name" value="Peptidase_M20"/>
</dbReference>
<feature type="domain" description="Peptidase M20 dimerisation" evidence="10">
    <location>
        <begin position="188"/>
        <end position="297"/>
    </location>
</feature>
<dbReference type="PANTHER" id="PTHR43808:SF31">
    <property type="entry name" value="N-ACETYL-L-CITRULLINE DEACETYLASE"/>
    <property type="match status" value="1"/>
</dbReference>
<comment type="cofactor">
    <cofactor evidence="1">
        <name>Zn(2+)</name>
        <dbReference type="ChEBI" id="CHEBI:29105"/>
    </cofactor>
</comment>
<dbReference type="InterPro" id="IPR001261">
    <property type="entry name" value="ArgE/DapE_CS"/>
</dbReference>
<dbReference type="InterPro" id="IPR036264">
    <property type="entry name" value="Bact_exopeptidase_dim_dom"/>
</dbReference>
<keyword evidence="8" id="KW-0862">Zinc</keyword>
<dbReference type="EC" id="3.5.1.16" evidence="11"/>
<evidence type="ECO:0000313" key="11">
    <source>
        <dbReference type="EMBL" id="MEJ8476845.1"/>
    </source>
</evidence>
<evidence type="ECO:0000256" key="2">
    <source>
        <dbReference type="ARBA" id="ARBA00005691"/>
    </source>
</evidence>
<dbReference type="InterPro" id="IPR011650">
    <property type="entry name" value="Peptidase_M20_dimer"/>
</dbReference>
<protein>
    <submittedName>
        <fullName evidence="11">Acetylornithine deacetylase</fullName>
        <ecNumber evidence="11">3.5.1.16</ecNumber>
    </submittedName>
</protein>
<dbReference type="Gene3D" id="3.30.70.360">
    <property type="match status" value="1"/>
</dbReference>
<evidence type="ECO:0000256" key="4">
    <source>
        <dbReference type="ARBA" id="ARBA00022571"/>
    </source>
</evidence>
<comment type="similarity">
    <text evidence="2">Belongs to the peptidase M20A family. ArgE subfamily.</text>
</comment>
<keyword evidence="6" id="KW-0479">Metal-binding</keyword>
<gene>
    <name evidence="11" type="primary">argE</name>
    <name evidence="11" type="ORF">V6575_22440</name>
</gene>
<evidence type="ECO:0000256" key="3">
    <source>
        <dbReference type="ARBA" id="ARBA00022490"/>
    </source>
</evidence>
<evidence type="ECO:0000256" key="5">
    <source>
        <dbReference type="ARBA" id="ARBA00022605"/>
    </source>
</evidence>
<dbReference type="SUPFAM" id="SSF55031">
    <property type="entry name" value="Bacterial exopeptidase dimerisation domain"/>
    <property type="match status" value="1"/>
</dbReference>
<dbReference type="InterPro" id="IPR050072">
    <property type="entry name" value="Peptidase_M20A"/>
</dbReference>
<keyword evidence="3" id="KW-0963">Cytoplasm</keyword>
<organism evidence="11 12">
    <name type="scientific">Roseibium algae</name>
    <dbReference type="NCBI Taxonomy" id="3123038"/>
    <lineage>
        <taxon>Bacteria</taxon>
        <taxon>Pseudomonadati</taxon>
        <taxon>Pseudomonadota</taxon>
        <taxon>Alphaproteobacteria</taxon>
        <taxon>Hyphomicrobiales</taxon>
        <taxon>Stappiaceae</taxon>
        <taxon>Roseibium</taxon>
    </lineage>
</organism>
<evidence type="ECO:0000256" key="7">
    <source>
        <dbReference type="ARBA" id="ARBA00022801"/>
    </source>
</evidence>
<dbReference type="GO" id="GO:0008777">
    <property type="term" value="F:acetylornithine deacetylase activity"/>
    <property type="evidence" value="ECO:0007669"/>
    <property type="project" value="UniProtKB-EC"/>
</dbReference>
<proteinExistence type="inferred from homology"/>
<evidence type="ECO:0000256" key="1">
    <source>
        <dbReference type="ARBA" id="ARBA00001947"/>
    </source>
</evidence>
<dbReference type="NCBIfam" id="NF005710">
    <property type="entry name" value="PRK07522.1"/>
    <property type="match status" value="1"/>
</dbReference>
<evidence type="ECO:0000313" key="12">
    <source>
        <dbReference type="Proteomes" id="UP001385499"/>
    </source>
</evidence>
<dbReference type="SUPFAM" id="SSF53187">
    <property type="entry name" value="Zn-dependent exopeptidases"/>
    <property type="match status" value="1"/>
</dbReference>
<dbReference type="CDD" id="cd03894">
    <property type="entry name" value="M20_ArgE"/>
    <property type="match status" value="1"/>
</dbReference>
<keyword evidence="12" id="KW-1185">Reference proteome</keyword>
<keyword evidence="4" id="KW-0055">Arginine biosynthesis</keyword>
<dbReference type="Gene3D" id="3.40.630.10">
    <property type="entry name" value="Zn peptidases"/>
    <property type="match status" value="1"/>
</dbReference>
<dbReference type="NCBIfam" id="TIGR01892">
    <property type="entry name" value="AcOrn-deacetyl"/>
    <property type="match status" value="1"/>
</dbReference>
<dbReference type="PANTHER" id="PTHR43808">
    <property type="entry name" value="ACETYLORNITHINE DEACETYLASE"/>
    <property type="match status" value="1"/>
</dbReference>
<keyword evidence="9" id="KW-0170">Cobalt</keyword>
<dbReference type="Pfam" id="PF07687">
    <property type="entry name" value="M20_dimer"/>
    <property type="match status" value="1"/>
</dbReference>
<evidence type="ECO:0000256" key="8">
    <source>
        <dbReference type="ARBA" id="ARBA00022833"/>
    </source>
</evidence>
<evidence type="ECO:0000256" key="9">
    <source>
        <dbReference type="ARBA" id="ARBA00023285"/>
    </source>
</evidence>
<reference evidence="11 12" key="1">
    <citation type="submission" date="2024-02" db="EMBL/GenBank/DDBJ databases">
        <title>Roseibium algae sp. nov., isolated from marine alga (Grateloupia sp.), showing potential in myo-inositol conversion.</title>
        <authorList>
            <person name="Wang Y."/>
        </authorList>
    </citation>
    <scope>NUCLEOTIDE SEQUENCE [LARGE SCALE GENOMIC DNA]</scope>
    <source>
        <strain evidence="11 12">H3510</strain>
    </source>
</reference>
<dbReference type="Pfam" id="PF01546">
    <property type="entry name" value="Peptidase_M20"/>
    <property type="match status" value="1"/>
</dbReference>
<accession>A0ABU8TRP9</accession>
<dbReference type="InterPro" id="IPR010169">
    <property type="entry name" value="AcOrn-deacetyl"/>
</dbReference>
<name>A0ABU8TRP9_9HYPH</name>
<evidence type="ECO:0000259" key="10">
    <source>
        <dbReference type="Pfam" id="PF07687"/>
    </source>
</evidence>
<dbReference type="PROSITE" id="PS00759">
    <property type="entry name" value="ARGE_DAPE_CPG2_2"/>
    <property type="match status" value="1"/>
</dbReference>
<keyword evidence="7 11" id="KW-0378">Hydrolase</keyword>
<sequence>MLIGLPIPHSKPEASLATCYTPTEMLAKLVGFPTVSDQSNLDLIAFVESYLSDHGVASTRVYDDTKQKAALFATVGPNVDGGVVLSAHTDVVPVEGQDWISDPFDLRAADGRLYGRGSADMKGFAAATLAHVPHFLAANLKVPIHIALSYDEEVGCFGAPPMIARMLADGPRPAVVFVGEPTNMQVVTGHKGIIVLKTKISGHAVHSSQLDRGVSAISVAAKLISWMDSRTAENLAQADPECPFNPPYTTLHCGTIKGGNAHNITAGHCEFITDIRLLPNESGAEWVQRYRKFINDSVLPGMKAISENCDIQVTEAANVPGLKPEANGAAELMARQLTGDNATNVVVYATEGGQFQEQDLSTVVCGPGSIDQAHQPNEFIEAAELAKCSAMLDQLCAKLS</sequence>
<dbReference type="EMBL" id="JBAKIA010000029">
    <property type="protein sequence ID" value="MEJ8476845.1"/>
    <property type="molecule type" value="Genomic_DNA"/>
</dbReference>
<keyword evidence="5" id="KW-0028">Amino-acid biosynthesis</keyword>